<evidence type="ECO:0000256" key="16">
    <source>
        <dbReference type="ARBA" id="ARBA00049551"/>
    </source>
</evidence>
<feature type="transmembrane region" description="Helical" evidence="17">
    <location>
        <begin position="20"/>
        <end position="42"/>
    </location>
</feature>
<evidence type="ECO:0000256" key="12">
    <source>
        <dbReference type="ARBA" id="ARBA00023027"/>
    </source>
</evidence>
<feature type="transmembrane region" description="Helical" evidence="17">
    <location>
        <begin position="300"/>
        <end position="321"/>
    </location>
</feature>
<keyword evidence="13 17" id="KW-0830">Ubiquinone</keyword>
<evidence type="ECO:0000256" key="17">
    <source>
        <dbReference type="RuleBase" id="RU003297"/>
    </source>
</evidence>
<evidence type="ECO:0000256" key="1">
    <source>
        <dbReference type="ARBA" id="ARBA00003257"/>
    </source>
</evidence>
<gene>
    <name evidence="20" type="primary">ND4</name>
</gene>
<feature type="domain" description="NADH:quinone oxidoreductase/Mrp antiporter transmembrane" evidence="18">
    <location>
        <begin position="106"/>
        <end position="384"/>
    </location>
</feature>
<comment type="function">
    <text evidence="1">Core subunit of the mitochondrial membrane respiratory chain NADH dehydrogenase (Complex I) that is believed to belong to the minimal assembly required for catalysis. Complex I functions in the transfer of electrons from NADH to the respiratory chain. The immediate electron acceptor for the enzyme is believed to be ubiquinone.</text>
</comment>
<evidence type="ECO:0000256" key="6">
    <source>
        <dbReference type="ARBA" id="ARBA00022448"/>
    </source>
</evidence>
<evidence type="ECO:0000256" key="4">
    <source>
        <dbReference type="ARBA" id="ARBA00012944"/>
    </source>
</evidence>
<dbReference type="PRINTS" id="PR01437">
    <property type="entry name" value="NUOXDRDTASE4"/>
</dbReference>
<dbReference type="GO" id="GO:0015990">
    <property type="term" value="P:electron transport coupled proton transport"/>
    <property type="evidence" value="ECO:0007669"/>
    <property type="project" value="TreeGrafter"/>
</dbReference>
<dbReference type="InterPro" id="IPR000260">
    <property type="entry name" value="NADH4_N"/>
</dbReference>
<evidence type="ECO:0000256" key="15">
    <source>
        <dbReference type="ARBA" id="ARBA00023136"/>
    </source>
</evidence>
<protein>
    <recommendedName>
        <fullName evidence="5 17">NADH-ubiquinone oxidoreductase chain 4</fullName>
        <ecNumber evidence="4 17">7.1.1.2</ecNumber>
    </recommendedName>
</protein>
<dbReference type="GO" id="GO:0042773">
    <property type="term" value="P:ATP synthesis coupled electron transport"/>
    <property type="evidence" value="ECO:0007669"/>
    <property type="project" value="InterPro"/>
</dbReference>
<feature type="transmembrane region" description="Helical" evidence="17">
    <location>
        <begin position="380"/>
        <end position="400"/>
    </location>
</feature>
<dbReference type="EMBL" id="MZ274207">
    <property type="protein sequence ID" value="UGS80498.1"/>
    <property type="molecule type" value="Genomic_DNA"/>
</dbReference>
<evidence type="ECO:0000256" key="7">
    <source>
        <dbReference type="ARBA" id="ARBA00022660"/>
    </source>
</evidence>
<feature type="transmembrane region" description="Helical" evidence="17">
    <location>
        <begin position="421"/>
        <end position="444"/>
    </location>
</feature>
<feature type="transmembrane region" description="Helical" evidence="17">
    <location>
        <begin position="180"/>
        <end position="203"/>
    </location>
</feature>
<feature type="transmembrane region" description="Helical" evidence="17">
    <location>
        <begin position="137"/>
        <end position="160"/>
    </location>
</feature>
<keyword evidence="6 17" id="KW-0813">Transport</keyword>
<comment type="similarity">
    <text evidence="3 17">Belongs to the complex I subunit 4 family.</text>
</comment>
<feature type="transmembrane region" description="Helical" evidence="17">
    <location>
        <begin position="210"/>
        <end position="231"/>
    </location>
</feature>
<proteinExistence type="inferred from homology"/>
<evidence type="ECO:0000313" key="20">
    <source>
        <dbReference type="EMBL" id="UGS80498.1"/>
    </source>
</evidence>
<comment type="catalytic activity">
    <reaction evidence="16 17">
        <text>a ubiquinone + NADH + 5 H(+)(in) = a ubiquinol + NAD(+) + 4 H(+)(out)</text>
        <dbReference type="Rhea" id="RHEA:29091"/>
        <dbReference type="Rhea" id="RHEA-COMP:9565"/>
        <dbReference type="Rhea" id="RHEA-COMP:9566"/>
        <dbReference type="ChEBI" id="CHEBI:15378"/>
        <dbReference type="ChEBI" id="CHEBI:16389"/>
        <dbReference type="ChEBI" id="CHEBI:17976"/>
        <dbReference type="ChEBI" id="CHEBI:57540"/>
        <dbReference type="ChEBI" id="CHEBI:57945"/>
        <dbReference type="EC" id="7.1.1.2"/>
    </reaction>
</comment>
<evidence type="ECO:0000256" key="2">
    <source>
        <dbReference type="ARBA" id="ARBA00004225"/>
    </source>
</evidence>
<keyword evidence="8 17" id="KW-0812">Transmembrane</keyword>
<dbReference type="PANTHER" id="PTHR43507:SF20">
    <property type="entry name" value="NADH-UBIQUINONE OXIDOREDUCTASE CHAIN 4"/>
    <property type="match status" value="1"/>
</dbReference>
<reference evidence="20" key="1">
    <citation type="submission" date="2021-05" db="EMBL/GenBank/DDBJ databases">
        <title>Mitochondrial genomes within bark lice (Insecta: Psocodea: Psocomorpha) reveal novel gene rearrangements containing phylogenetic signal.</title>
        <authorList>
            <person name="Saenz Manchola O.F."/>
            <person name="Virrueta Herrera S."/>
            <person name="D'alessio L.M."/>
            <person name="Yoshizawa K."/>
            <person name="Garcia Aldrete A.N."/>
            <person name="Johnson K.P."/>
        </authorList>
    </citation>
    <scope>NUCLEOTIDE SEQUENCE</scope>
</reference>
<comment type="subcellular location">
    <subcellularLocation>
        <location evidence="2 17">Mitochondrion membrane</location>
        <topology evidence="2 17">Multi-pass membrane protein</topology>
    </subcellularLocation>
</comment>
<keyword evidence="15 17" id="KW-0472">Membrane</keyword>
<organism evidence="20">
    <name type="scientific">Paracaecilius japanus</name>
    <dbReference type="NCBI Taxonomy" id="297965"/>
    <lineage>
        <taxon>Eukaryota</taxon>
        <taxon>Metazoa</taxon>
        <taxon>Ecdysozoa</taxon>
        <taxon>Arthropoda</taxon>
        <taxon>Hexapoda</taxon>
        <taxon>Insecta</taxon>
        <taxon>Pterygota</taxon>
        <taxon>Neoptera</taxon>
        <taxon>Paraneoptera</taxon>
        <taxon>Psocodea</taxon>
        <taxon>Psocomorpha</taxon>
        <taxon>Caeciliusetae</taxon>
        <taxon>Caeciliusidae</taxon>
        <taxon>Paracaecilius</taxon>
    </lineage>
</organism>
<evidence type="ECO:0000256" key="13">
    <source>
        <dbReference type="ARBA" id="ARBA00023075"/>
    </source>
</evidence>
<accession>A0A8K1ZG48</accession>
<dbReference type="InterPro" id="IPR001750">
    <property type="entry name" value="ND/Mrp_TM"/>
</dbReference>
<keyword evidence="10 17" id="KW-0249">Electron transport</keyword>
<dbReference type="GO" id="GO:0031966">
    <property type="term" value="C:mitochondrial membrane"/>
    <property type="evidence" value="ECO:0007669"/>
    <property type="project" value="UniProtKB-SubCell"/>
</dbReference>
<dbReference type="InterPro" id="IPR003918">
    <property type="entry name" value="NADH_UbQ_OxRdtase"/>
</dbReference>
<evidence type="ECO:0000256" key="3">
    <source>
        <dbReference type="ARBA" id="ARBA00009025"/>
    </source>
</evidence>
<feature type="transmembrane region" description="Helical" evidence="17">
    <location>
        <begin position="271"/>
        <end position="294"/>
    </location>
</feature>
<dbReference type="Pfam" id="PF00361">
    <property type="entry name" value="Proton_antipo_M"/>
    <property type="match status" value="1"/>
</dbReference>
<keyword evidence="7 17" id="KW-0679">Respiratory chain</keyword>
<keyword evidence="14 17" id="KW-0496">Mitochondrion</keyword>
<dbReference type="PANTHER" id="PTHR43507">
    <property type="entry name" value="NADH-UBIQUINONE OXIDOREDUCTASE CHAIN 4"/>
    <property type="match status" value="1"/>
</dbReference>
<dbReference type="Pfam" id="PF01059">
    <property type="entry name" value="Oxidored_q5_N"/>
    <property type="match status" value="1"/>
</dbReference>
<keyword evidence="11 17" id="KW-1133">Transmembrane helix</keyword>
<evidence type="ECO:0000256" key="5">
    <source>
        <dbReference type="ARBA" id="ARBA00021006"/>
    </source>
</evidence>
<evidence type="ECO:0000256" key="8">
    <source>
        <dbReference type="ARBA" id="ARBA00022692"/>
    </source>
</evidence>
<keyword evidence="12 17" id="KW-0520">NAD</keyword>
<feature type="transmembrane region" description="Helical" evidence="17">
    <location>
        <begin position="85"/>
        <end position="103"/>
    </location>
</feature>
<dbReference type="GO" id="GO:0008137">
    <property type="term" value="F:NADH dehydrogenase (ubiquinone) activity"/>
    <property type="evidence" value="ECO:0007669"/>
    <property type="project" value="UniProtKB-UniRule"/>
</dbReference>
<evidence type="ECO:0000259" key="19">
    <source>
        <dbReference type="Pfam" id="PF01059"/>
    </source>
</evidence>
<geneLocation type="mitochondrion" evidence="20"/>
<feature type="transmembrane region" description="Helical" evidence="17">
    <location>
        <begin position="243"/>
        <end position="264"/>
    </location>
</feature>
<evidence type="ECO:0000256" key="14">
    <source>
        <dbReference type="ARBA" id="ARBA00023128"/>
    </source>
</evidence>
<feature type="transmembrane region" description="Helical" evidence="17">
    <location>
        <begin position="54"/>
        <end position="73"/>
    </location>
</feature>
<evidence type="ECO:0000256" key="9">
    <source>
        <dbReference type="ARBA" id="ARBA00022967"/>
    </source>
</evidence>
<name>A0A8K1ZG48_9NEOP</name>
<dbReference type="GO" id="GO:0003954">
    <property type="term" value="F:NADH dehydrogenase activity"/>
    <property type="evidence" value="ECO:0007669"/>
    <property type="project" value="TreeGrafter"/>
</dbReference>
<evidence type="ECO:0000256" key="11">
    <source>
        <dbReference type="ARBA" id="ARBA00022989"/>
    </source>
</evidence>
<comment type="function">
    <text evidence="17">Core subunit of the mitochondrial membrane respiratory chain NADH dehydrogenase (Complex I) which catalyzes electron transfer from NADH through the respiratory chain, using ubiquinone as an electron acceptor. Essential for the catalytic activity and assembly of complex I.</text>
</comment>
<sequence length="445" mass="51398">MLKFLVMMFFMIPFCFKKWIQMQLMLVVLMMFFMLEMGHFNYIESLSFSFGLDLLSYTLIMLSIWICLLMLMSSEGILSSKFFDSEFKLVLMILLFFLIMSFYTMSIFMFYVFFESSLIPTFMIILGWGYQSERVQAGLYLMMYTLFSSLPLLIMIFYLYNESNFFSMLISYKSELTMNIYMFTFLYLAFLVKLPMFLVHLWLPKAHVEAPVSGSMILAGVLLKLGGYGILRVSKLISELVYKYVWLIIVLSLVGGVLISLNCLRQSDIKLLIAYSSVGHMGIMVSGLLTFSVWGLCSSLSMMLSHGLCSSGLFFLANVCYERFNSRSLFLVKGLIHTLPKMALWWFLFSAMNMAAPPSLNLLSEIGLINSIVGWSTSSTLLLMLMGFLAAGYSLYLFSFSQHGKFVFNVYSFNLNTLREYLILFMHWLPLNLFIINSELFMSWL</sequence>
<dbReference type="EC" id="7.1.1.2" evidence="4 17"/>
<evidence type="ECO:0000256" key="10">
    <source>
        <dbReference type="ARBA" id="ARBA00022982"/>
    </source>
</evidence>
<dbReference type="AlphaFoldDB" id="A0A8K1ZG48"/>
<feature type="domain" description="NADH:ubiquinone oxidoreductase chain 4 N-terminal" evidence="19">
    <location>
        <begin position="1"/>
        <end position="100"/>
    </location>
</feature>
<evidence type="ECO:0000259" key="18">
    <source>
        <dbReference type="Pfam" id="PF00361"/>
    </source>
</evidence>
<keyword evidence="9" id="KW-1278">Translocase</keyword>
<dbReference type="GO" id="GO:0048039">
    <property type="term" value="F:ubiquinone binding"/>
    <property type="evidence" value="ECO:0007669"/>
    <property type="project" value="TreeGrafter"/>
</dbReference>